<proteinExistence type="inferred from homology"/>
<dbReference type="GO" id="GO:0016491">
    <property type="term" value="F:oxidoreductase activity"/>
    <property type="evidence" value="ECO:0007669"/>
    <property type="project" value="UniProtKB-KW"/>
</dbReference>
<dbReference type="PRINTS" id="PR00081">
    <property type="entry name" value="GDHRDH"/>
</dbReference>
<dbReference type="InterPro" id="IPR036291">
    <property type="entry name" value="NAD(P)-bd_dom_sf"/>
</dbReference>
<comment type="similarity">
    <text evidence="1 3">Belongs to the short-chain dehydrogenases/reductases (SDR) family.</text>
</comment>
<comment type="caution">
    <text evidence="5">The sequence shown here is derived from an EMBL/GenBank/DDBJ whole genome shotgun (WGS) entry which is preliminary data.</text>
</comment>
<dbReference type="InterPro" id="IPR002347">
    <property type="entry name" value="SDR_fam"/>
</dbReference>
<evidence type="ECO:0000313" key="6">
    <source>
        <dbReference type="Proteomes" id="UP000539473"/>
    </source>
</evidence>
<dbReference type="NCBIfam" id="NF004826">
    <property type="entry name" value="PRK06182.1"/>
    <property type="match status" value="1"/>
</dbReference>
<gene>
    <name evidence="4" type="ORF">GCM10017781_34400</name>
    <name evidence="5" type="ORF">HNQ07_003395</name>
</gene>
<reference evidence="5 6" key="3">
    <citation type="submission" date="2020-08" db="EMBL/GenBank/DDBJ databases">
        <title>Genomic Encyclopedia of Type Strains, Phase IV (KMG-IV): sequencing the most valuable type-strain genomes for metagenomic binning, comparative biology and taxonomic classification.</title>
        <authorList>
            <person name="Goeker M."/>
        </authorList>
    </citation>
    <scope>NUCLEOTIDE SEQUENCE [LARGE SCALE GENOMIC DNA]</scope>
    <source>
        <strain evidence="5 6">DSM 27521</strain>
    </source>
</reference>
<dbReference type="AlphaFoldDB" id="A0A7W8KHA4"/>
<keyword evidence="7" id="KW-1185">Reference proteome</keyword>
<dbReference type="EMBL" id="JACHFK010000009">
    <property type="protein sequence ID" value="MBB5377895.1"/>
    <property type="molecule type" value="Genomic_DNA"/>
</dbReference>
<evidence type="ECO:0000256" key="1">
    <source>
        <dbReference type="ARBA" id="ARBA00006484"/>
    </source>
</evidence>
<dbReference type="PRINTS" id="PR00080">
    <property type="entry name" value="SDRFAMILY"/>
</dbReference>
<dbReference type="Proteomes" id="UP000619376">
    <property type="component" value="Unassembled WGS sequence"/>
</dbReference>
<sequence length="267" mass="28681">MSIILITGASSGIGKAAAQRLLNEGHTVYVAARRTEAMQDLQARGALPLRLDITREDEITAAVERITAQHGGLDVLINNAGFGMYGSVEETTLEDARSQFEVNVFGMARLTQLVIPVMRGQGRGRIIITSSMGGRIYTPLGAWYHATKHAVEGWSDALRLELAPFGIDVVLIEPGIIGTEFGTVMTGPMLERSGSGPYARLAHAVAGATAPMSKPDVVAGAISRAVTARRPRTRYVAGSLARPLMFIRKHLGDRVYDRVIMAPFGRG</sequence>
<dbReference type="GO" id="GO:0005829">
    <property type="term" value="C:cytosol"/>
    <property type="evidence" value="ECO:0007669"/>
    <property type="project" value="TreeGrafter"/>
</dbReference>
<evidence type="ECO:0000256" key="3">
    <source>
        <dbReference type="RuleBase" id="RU000363"/>
    </source>
</evidence>
<reference evidence="7" key="2">
    <citation type="journal article" date="2019" name="Int. J. Syst. Evol. Microbiol.">
        <title>The Global Catalogue of Microorganisms (GCM) 10K type strain sequencing project: providing services to taxonomists for standard genome sequencing and annotation.</title>
        <authorList>
            <consortium name="The Broad Institute Genomics Platform"/>
            <consortium name="The Broad Institute Genome Sequencing Center for Infectious Disease"/>
            <person name="Wu L."/>
            <person name="Ma J."/>
        </authorList>
    </citation>
    <scope>NUCLEOTIDE SEQUENCE [LARGE SCALE GENOMIC DNA]</scope>
    <source>
        <strain evidence="7">CGMCC 1.18437</strain>
    </source>
</reference>
<name>A0A7W8KHA4_9DEIO</name>
<evidence type="ECO:0000313" key="4">
    <source>
        <dbReference type="EMBL" id="GHF55245.1"/>
    </source>
</evidence>
<reference evidence="4" key="4">
    <citation type="submission" date="2024-05" db="EMBL/GenBank/DDBJ databases">
        <authorList>
            <person name="Sun Q."/>
            <person name="Zhou Y."/>
        </authorList>
    </citation>
    <scope>NUCLEOTIDE SEQUENCE</scope>
    <source>
        <strain evidence="4">CGMCC 1.18437</strain>
    </source>
</reference>
<reference evidence="4" key="1">
    <citation type="journal article" date="2014" name="Int. J. Syst. Evol. Microbiol.">
        <title>Complete genome of a new Firmicutes species belonging to the dominant human colonic microbiota ('Ruminococcus bicirculans') reveals two chromosomes and a selective capacity to utilize plant glucans.</title>
        <authorList>
            <consortium name="NISC Comparative Sequencing Program"/>
            <person name="Wegmann U."/>
            <person name="Louis P."/>
            <person name="Goesmann A."/>
            <person name="Henrissat B."/>
            <person name="Duncan S.H."/>
            <person name="Flint H.J."/>
        </authorList>
    </citation>
    <scope>NUCLEOTIDE SEQUENCE</scope>
    <source>
        <strain evidence="4">CGMCC 1.18437</strain>
    </source>
</reference>
<dbReference type="EMBL" id="BNAJ01000010">
    <property type="protein sequence ID" value="GHF55245.1"/>
    <property type="molecule type" value="Genomic_DNA"/>
</dbReference>
<evidence type="ECO:0000313" key="7">
    <source>
        <dbReference type="Proteomes" id="UP000619376"/>
    </source>
</evidence>
<dbReference type="PANTHER" id="PTHR43391:SF86">
    <property type="entry name" value="SHORT-CHAIN DEHYDROGENASE_REDUCTASE FAMILY PROTEIN"/>
    <property type="match status" value="1"/>
</dbReference>
<dbReference type="PANTHER" id="PTHR43391">
    <property type="entry name" value="RETINOL DEHYDROGENASE-RELATED"/>
    <property type="match status" value="1"/>
</dbReference>
<dbReference type="Pfam" id="PF00106">
    <property type="entry name" value="adh_short"/>
    <property type="match status" value="1"/>
</dbReference>
<keyword evidence="2" id="KW-0560">Oxidoreductase</keyword>
<protein>
    <submittedName>
        <fullName evidence="5">NAD(P)-dependent dehydrogenase (Short-subunit alcohol dehydrogenase family)</fullName>
    </submittedName>
    <submittedName>
        <fullName evidence="4">Short-chain dehydrogenase/reductase</fullName>
    </submittedName>
</protein>
<accession>A0A7W8KHA4</accession>
<evidence type="ECO:0000256" key="2">
    <source>
        <dbReference type="ARBA" id="ARBA00023002"/>
    </source>
</evidence>
<dbReference type="Gene3D" id="3.40.50.720">
    <property type="entry name" value="NAD(P)-binding Rossmann-like Domain"/>
    <property type="match status" value="1"/>
</dbReference>
<dbReference type="SUPFAM" id="SSF51735">
    <property type="entry name" value="NAD(P)-binding Rossmann-fold domains"/>
    <property type="match status" value="1"/>
</dbReference>
<evidence type="ECO:0000313" key="5">
    <source>
        <dbReference type="EMBL" id="MBB5377895.1"/>
    </source>
</evidence>
<dbReference type="CDD" id="cd05374">
    <property type="entry name" value="17beta-HSD-like_SDR_c"/>
    <property type="match status" value="1"/>
</dbReference>
<dbReference type="RefSeq" id="WP_184113859.1">
    <property type="nucleotide sequence ID" value="NZ_BNAJ01000010.1"/>
</dbReference>
<organism evidence="5 6">
    <name type="scientific">Deinococcus metalli</name>
    <dbReference type="NCBI Taxonomy" id="1141878"/>
    <lineage>
        <taxon>Bacteria</taxon>
        <taxon>Thermotogati</taxon>
        <taxon>Deinococcota</taxon>
        <taxon>Deinococci</taxon>
        <taxon>Deinococcales</taxon>
        <taxon>Deinococcaceae</taxon>
        <taxon>Deinococcus</taxon>
    </lineage>
</organism>
<dbReference type="Proteomes" id="UP000539473">
    <property type="component" value="Unassembled WGS sequence"/>
</dbReference>